<sequence length="199" mass="22483">MAEIKSALEIALARTEGMEVDKDKMMEKEFKISGRRAALSFLDGKTEADELKKAIKKEKGKARKSFTAGAAGSLMSLIKLPLDSEYKSSFKRAAEGLAALSDHPKDIIQMFEQLSQFFDQYLENRDQLLNQLTLQFQPILQQKEEALYAQTGSKIKIDPMDDPDFQKAFSQNMENISKNYTEALTQAKGQLKEFLALED</sequence>
<organism evidence="1 2">
    <name type="scientific">Candidatus Thalassospirochaeta sargassi</name>
    <dbReference type="NCBI Taxonomy" id="3119039"/>
    <lineage>
        <taxon>Bacteria</taxon>
        <taxon>Pseudomonadati</taxon>
        <taxon>Spirochaetota</taxon>
        <taxon>Spirochaetia</taxon>
        <taxon>Spirochaetales</taxon>
        <taxon>Spirochaetaceae</taxon>
        <taxon>Candidatus Thalassospirochaeta</taxon>
    </lineage>
</organism>
<comment type="caution">
    <text evidence="1">The sequence shown here is derived from an EMBL/GenBank/DDBJ whole genome shotgun (WGS) entry which is preliminary data.</text>
</comment>
<protein>
    <submittedName>
        <fullName evidence="1">Uncharacterized protein</fullName>
    </submittedName>
</protein>
<dbReference type="AlphaFoldDB" id="A0AAJ1IFJ4"/>
<dbReference type="InterPro" id="IPR046598">
    <property type="entry name" value="DUF6657"/>
</dbReference>
<dbReference type="Proteomes" id="UP001221217">
    <property type="component" value="Unassembled WGS sequence"/>
</dbReference>
<dbReference type="EMBL" id="JAQQAL010000018">
    <property type="protein sequence ID" value="MDC7226883.1"/>
    <property type="molecule type" value="Genomic_DNA"/>
</dbReference>
<evidence type="ECO:0000313" key="2">
    <source>
        <dbReference type="Proteomes" id="UP001221217"/>
    </source>
</evidence>
<gene>
    <name evidence="1" type="ORF">PQJ61_08980</name>
</gene>
<name>A0AAJ1IFJ4_9SPIO</name>
<dbReference type="Pfam" id="PF20362">
    <property type="entry name" value="DUF6657"/>
    <property type="match status" value="1"/>
</dbReference>
<reference evidence="1 2" key="1">
    <citation type="submission" date="2022-12" db="EMBL/GenBank/DDBJ databases">
        <title>Metagenome assembled genome from gulf of manar.</title>
        <authorList>
            <person name="Kohli P."/>
            <person name="Pk S."/>
            <person name="Venkata Ramana C."/>
            <person name="Sasikala C."/>
        </authorList>
    </citation>
    <scope>NUCLEOTIDE SEQUENCE [LARGE SCALE GENOMIC DNA]</scope>
    <source>
        <strain evidence="1">JB008</strain>
    </source>
</reference>
<evidence type="ECO:0000313" key="1">
    <source>
        <dbReference type="EMBL" id="MDC7226883.1"/>
    </source>
</evidence>
<accession>A0AAJ1IFJ4</accession>
<proteinExistence type="predicted"/>